<protein>
    <submittedName>
        <fullName evidence="1">Uncharacterized protein</fullName>
    </submittedName>
</protein>
<reference evidence="1 2" key="1">
    <citation type="submission" date="2023-03" db="EMBL/GenBank/DDBJ databases">
        <title>Draft genome sequence of the bacteria which degrade cell wall of Tricholomamatutake.</title>
        <authorList>
            <person name="Konishi Y."/>
            <person name="Fukuta Y."/>
            <person name="Shirasaka N."/>
        </authorList>
    </citation>
    <scope>NUCLEOTIDE SEQUENCE [LARGE SCALE GENOMIC DNA]</scope>
    <source>
        <strain evidence="2">mu1</strain>
    </source>
</reference>
<evidence type="ECO:0000313" key="2">
    <source>
        <dbReference type="Proteomes" id="UP001157114"/>
    </source>
</evidence>
<dbReference type="RefSeq" id="WP_284238124.1">
    <property type="nucleotide sequence ID" value="NZ_BSSQ01000006.1"/>
</dbReference>
<dbReference type="Proteomes" id="UP001157114">
    <property type="component" value="Unassembled WGS sequence"/>
</dbReference>
<gene>
    <name evidence="1" type="ORF">MU1_17270</name>
</gene>
<proteinExistence type="predicted"/>
<keyword evidence="2" id="KW-1185">Reference proteome</keyword>
<organism evidence="1 2">
    <name type="scientific">Paenibacillus glycanilyticus</name>
    <dbReference type="NCBI Taxonomy" id="126569"/>
    <lineage>
        <taxon>Bacteria</taxon>
        <taxon>Bacillati</taxon>
        <taxon>Bacillota</taxon>
        <taxon>Bacilli</taxon>
        <taxon>Bacillales</taxon>
        <taxon>Paenibacillaceae</taxon>
        <taxon>Paenibacillus</taxon>
    </lineage>
</organism>
<sequence length="43" mass="5361">MAGYLMFSEVWTPLKIVGVRLFRDENGDYWYKFRNNKRSRLFR</sequence>
<name>A0ABQ6GCM9_9BACL</name>
<dbReference type="EMBL" id="BSSQ01000006">
    <property type="protein sequence ID" value="GLX67382.1"/>
    <property type="molecule type" value="Genomic_DNA"/>
</dbReference>
<accession>A0ABQ6GCM9</accession>
<comment type="caution">
    <text evidence="1">The sequence shown here is derived from an EMBL/GenBank/DDBJ whole genome shotgun (WGS) entry which is preliminary data.</text>
</comment>
<evidence type="ECO:0000313" key="1">
    <source>
        <dbReference type="EMBL" id="GLX67382.1"/>
    </source>
</evidence>